<evidence type="ECO:0000313" key="1">
    <source>
        <dbReference type="EMBL" id="MCE0481330.1"/>
    </source>
</evidence>
<reference evidence="1 2" key="1">
    <citation type="journal article" date="2021" name="BMC Genomics">
        <title>Datura genome reveals duplications of psychoactive alkaloid biosynthetic genes and high mutation rate following tissue culture.</title>
        <authorList>
            <person name="Rajewski A."/>
            <person name="Carter-House D."/>
            <person name="Stajich J."/>
            <person name="Litt A."/>
        </authorList>
    </citation>
    <scope>NUCLEOTIDE SEQUENCE [LARGE SCALE GENOMIC DNA]</scope>
    <source>
        <strain evidence="1">AR-01</strain>
    </source>
</reference>
<feature type="non-terminal residue" evidence="1">
    <location>
        <position position="53"/>
    </location>
</feature>
<dbReference type="EMBL" id="JACEIK010005369">
    <property type="protein sequence ID" value="MCE0481330.1"/>
    <property type="molecule type" value="Genomic_DNA"/>
</dbReference>
<proteinExistence type="predicted"/>
<gene>
    <name evidence="1" type="ORF">HAX54_039009</name>
</gene>
<organism evidence="1 2">
    <name type="scientific">Datura stramonium</name>
    <name type="common">Jimsonweed</name>
    <name type="synonym">Common thornapple</name>
    <dbReference type="NCBI Taxonomy" id="4076"/>
    <lineage>
        <taxon>Eukaryota</taxon>
        <taxon>Viridiplantae</taxon>
        <taxon>Streptophyta</taxon>
        <taxon>Embryophyta</taxon>
        <taxon>Tracheophyta</taxon>
        <taxon>Spermatophyta</taxon>
        <taxon>Magnoliopsida</taxon>
        <taxon>eudicotyledons</taxon>
        <taxon>Gunneridae</taxon>
        <taxon>Pentapetalae</taxon>
        <taxon>asterids</taxon>
        <taxon>lamiids</taxon>
        <taxon>Solanales</taxon>
        <taxon>Solanaceae</taxon>
        <taxon>Solanoideae</taxon>
        <taxon>Datureae</taxon>
        <taxon>Datura</taxon>
    </lineage>
</organism>
<keyword evidence="2" id="KW-1185">Reference proteome</keyword>
<evidence type="ECO:0000313" key="2">
    <source>
        <dbReference type="Proteomes" id="UP000823775"/>
    </source>
</evidence>
<sequence length="53" mass="6274">MADKLKLTQEVKEYINTRRKVVEEFSGTSTCHRELQKKLNEACEIEDFEAVER</sequence>
<comment type="caution">
    <text evidence="1">The sequence shown here is derived from an EMBL/GenBank/DDBJ whole genome shotgun (WGS) entry which is preliminary data.</text>
</comment>
<dbReference type="Proteomes" id="UP000823775">
    <property type="component" value="Unassembled WGS sequence"/>
</dbReference>
<name>A0ABS8VMY0_DATST</name>
<protein>
    <submittedName>
        <fullName evidence="1">Uncharacterized protein</fullName>
    </submittedName>
</protein>
<accession>A0ABS8VMY0</accession>